<dbReference type="Pfam" id="PF13416">
    <property type="entry name" value="SBP_bac_8"/>
    <property type="match status" value="1"/>
</dbReference>
<dbReference type="RefSeq" id="WP_089673191.1">
    <property type="nucleotide sequence ID" value="NZ_CP024845.1"/>
</dbReference>
<dbReference type="AlphaFoldDB" id="A0A1H6W2H7"/>
<dbReference type="InterPro" id="IPR006059">
    <property type="entry name" value="SBP"/>
</dbReference>
<dbReference type="Gene3D" id="3.40.190.10">
    <property type="entry name" value="Periplasmic binding protein-like II"/>
    <property type="match status" value="2"/>
</dbReference>
<evidence type="ECO:0000313" key="3">
    <source>
        <dbReference type="Proteomes" id="UP000198888"/>
    </source>
</evidence>
<dbReference type="PANTHER" id="PTHR30006:SF2">
    <property type="entry name" value="ABC TRANSPORTER SUBSTRATE-BINDING PROTEIN"/>
    <property type="match status" value="1"/>
</dbReference>
<dbReference type="SUPFAM" id="SSF53850">
    <property type="entry name" value="Periplasmic binding protein-like II"/>
    <property type="match status" value="1"/>
</dbReference>
<dbReference type="InterPro" id="IPR005948">
    <property type="entry name" value="ThiB-like"/>
</dbReference>
<reference evidence="2 3" key="1">
    <citation type="submission" date="2016-10" db="EMBL/GenBank/DDBJ databases">
        <authorList>
            <person name="de Groot N.N."/>
        </authorList>
    </citation>
    <scope>NUCLEOTIDE SEQUENCE [LARGE SCALE GENOMIC DNA]</scope>
    <source>
        <strain evidence="2 3">DSM 22187</strain>
    </source>
</reference>
<name>A0A1H6W2H7_9EURY</name>
<organism evidence="2 3">
    <name type="scientific">Halohasta litchfieldiae</name>
    <dbReference type="NCBI Taxonomy" id="1073996"/>
    <lineage>
        <taxon>Archaea</taxon>
        <taxon>Methanobacteriati</taxon>
        <taxon>Methanobacteriota</taxon>
        <taxon>Stenosarchaea group</taxon>
        <taxon>Halobacteria</taxon>
        <taxon>Halobacteriales</taxon>
        <taxon>Haloferacaceae</taxon>
        <taxon>Halohasta</taxon>
    </lineage>
</organism>
<keyword evidence="3" id="KW-1185">Reference proteome</keyword>
<dbReference type="STRING" id="1073996.SAMN05444271_1226"/>
<accession>A0A2H4Q581</accession>
<dbReference type="GO" id="GO:0015888">
    <property type="term" value="P:thiamine transport"/>
    <property type="evidence" value="ECO:0007669"/>
    <property type="project" value="InterPro"/>
</dbReference>
<evidence type="ECO:0000313" key="2">
    <source>
        <dbReference type="EMBL" id="SEJ11138.1"/>
    </source>
</evidence>
<dbReference type="KEGG" id="hae:halTADL_2794"/>
<accession>A0A1H6W2H7</accession>
<keyword evidence="1" id="KW-0732">Signal</keyword>
<sequence length="351" mass="38419">MKRRTLLKRSGASVAGAAALTGCLGGSSSSGQTLTVATYSSFTGEDTAGNWLKSAFEDEQADTTVEFTTPESGVNEFIQRKSEGAPIDADLFVGLNTGELVRADEQLDDPLFASTTDQVQGVDTVKPELNFDPDNRVIPYDTGYISLVYDEGEVEEPATFDTLLEPEYEDGLITQNAQQSDPGRAFLLWTINEKGADGYLDYWSQLADNGVQIISSWGDAYEAYQNEEAPMVVSYSTDQVFYNGEGVDMSRHQVGFLNDQGYANPEGMAEFVDAENPELAREFMSFMLTNEAQSEIATRNVQFPSVEGVDPGGDFSEFALEPPEPVTFSYDELVGNVSGWIDDWARQIVSN</sequence>
<dbReference type="GO" id="GO:0030975">
    <property type="term" value="F:thiamine binding"/>
    <property type="evidence" value="ECO:0007669"/>
    <property type="project" value="InterPro"/>
</dbReference>
<protein>
    <submittedName>
        <fullName evidence="2">Thiamine transport system substrate-binding protein</fullName>
    </submittedName>
</protein>
<dbReference type="PROSITE" id="PS51257">
    <property type="entry name" value="PROKAR_LIPOPROTEIN"/>
    <property type="match status" value="1"/>
</dbReference>
<proteinExistence type="predicted"/>
<dbReference type="Proteomes" id="UP000198888">
    <property type="component" value="Unassembled WGS sequence"/>
</dbReference>
<gene>
    <name evidence="2" type="ORF">SAMN05444271_1226</name>
</gene>
<dbReference type="EMBL" id="FNYR01000022">
    <property type="protein sequence ID" value="SEJ11138.1"/>
    <property type="molecule type" value="Genomic_DNA"/>
</dbReference>
<dbReference type="PANTHER" id="PTHR30006">
    <property type="entry name" value="THIAMINE-BINDING PERIPLASMIC PROTEIN-RELATED"/>
    <property type="match status" value="1"/>
</dbReference>
<evidence type="ECO:0000256" key="1">
    <source>
        <dbReference type="ARBA" id="ARBA00022729"/>
    </source>
</evidence>
<dbReference type="NCBIfam" id="TIGR01254">
    <property type="entry name" value="sfuA"/>
    <property type="match status" value="1"/>
</dbReference>
<dbReference type="GeneID" id="35003566"/>
<dbReference type="OrthoDB" id="130870at2157"/>